<dbReference type="InterPro" id="IPR000182">
    <property type="entry name" value="GNAT_dom"/>
</dbReference>
<dbReference type="CDD" id="cd04301">
    <property type="entry name" value="NAT_SF"/>
    <property type="match status" value="1"/>
</dbReference>
<comment type="caution">
    <text evidence="2">The sequence shown here is derived from an EMBL/GenBank/DDBJ whole genome shotgun (WGS) entry which is preliminary data.</text>
</comment>
<dbReference type="InterPro" id="IPR036527">
    <property type="entry name" value="SCP2_sterol-bd_dom_sf"/>
</dbReference>
<name>A0A202EDC5_9EURY</name>
<dbReference type="Pfam" id="PF13530">
    <property type="entry name" value="SCP2_2"/>
    <property type="match status" value="1"/>
</dbReference>
<accession>A0A202EDC5</accession>
<dbReference type="PANTHER" id="PTHR37817">
    <property type="entry name" value="N-ACETYLTRANSFERASE EIS"/>
    <property type="match status" value="1"/>
</dbReference>
<proteinExistence type="predicted"/>
<dbReference type="Gene3D" id="3.40.630.30">
    <property type="match status" value="2"/>
</dbReference>
<dbReference type="GO" id="GO:0030649">
    <property type="term" value="P:aminoglycoside antibiotic catabolic process"/>
    <property type="evidence" value="ECO:0007669"/>
    <property type="project" value="TreeGrafter"/>
</dbReference>
<dbReference type="InterPro" id="IPR051554">
    <property type="entry name" value="Acetyltransferase_Eis"/>
</dbReference>
<reference evidence="2 3" key="1">
    <citation type="submission" date="2017-02" db="EMBL/GenBank/DDBJ databases">
        <title>Natronthermophilus aegyptiacus gen. nov.,sp. nov., an aerobic, extremely halophilic alkalithermophilic archaeon isolated from the athalassohaline Wadi An Natrun, Egypt.</title>
        <authorList>
            <person name="Zhao B."/>
        </authorList>
    </citation>
    <scope>NUCLEOTIDE SEQUENCE [LARGE SCALE GENOMIC DNA]</scope>
    <source>
        <strain evidence="2 3">CGMCC 1.3597</strain>
    </source>
</reference>
<evidence type="ECO:0000259" key="1">
    <source>
        <dbReference type="PROSITE" id="PS51186"/>
    </source>
</evidence>
<dbReference type="InterPro" id="IPR025559">
    <property type="entry name" value="Eis_dom"/>
</dbReference>
<dbReference type="InterPro" id="IPR041380">
    <property type="entry name" value="Acetyltransf_17"/>
</dbReference>
<dbReference type="RefSeq" id="WP_087714204.1">
    <property type="nucleotide sequence ID" value="NZ_MWPH01000001.1"/>
</dbReference>
<dbReference type="PROSITE" id="PS51186">
    <property type="entry name" value="GNAT"/>
    <property type="match status" value="1"/>
</dbReference>
<evidence type="ECO:0000313" key="2">
    <source>
        <dbReference type="EMBL" id="OVE86273.1"/>
    </source>
</evidence>
<organism evidence="2 3">
    <name type="scientific">Natronolimnobius baerhuensis</name>
    <dbReference type="NCBI Taxonomy" id="253108"/>
    <lineage>
        <taxon>Archaea</taxon>
        <taxon>Methanobacteriati</taxon>
        <taxon>Methanobacteriota</taxon>
        <taxon>Stenosarchaea group</taxon>
        <taxon>Halobacteria</taxon>
        <taxon>Halobacteriales</taxon>
        <taxon>Natrialbaceae</taxon>
        <taxon>Natronolimnobius</taxon>
    </lineage>
</organism>
<dbReference type="EMBL" id="MWPH01000001">
    <property type="protein sequence ID" value="OVE86273.1"/>
    <property type="molecule type" value="Genomic_DNA"/>
</dbReference>
<keyword evidence="2" id="KW-0808">Transferase</keyword>
<dbReference type="Pfam" id="PF17668">
    <property type="entry name" value="Acetyltransf_17"/>
    <property type="match status" value="1"/>
</dbReference>
<dbReference type="SUPFAM" id="SSF55729">
    <property type="entry name" value="Acyl-CoA N-acyltransferases (Nat)"/>
    <property type="match status" value="1"/>
</dbReference>
<dbReference type="InterPro" id="IPR016181">
    <property type="entry name" value="Acyl_CoA_acyltransferase"/>
</dbReference>
<dbReference type="Pfam" id="PF13527">
    <property type="entry name" value="Acetyltransf_9"/>
    <property type="match status" value="1"/>
</dbReference>
<dbReference type="OrthoDB" id="212302at2157"/>
<sequence>MADYRQIPDERGVFHEYRTYAFVPELGPTPYDSDEHDTPRALLGSPRGIYPDADADASEPRAVCRHYWLTARVRGDLHPTAGLAAVATPPEYRRQGYVGQLLEHSLEEYRERGCRFAVLWPFRYAFYRQFGWDTSNTIVTHECDPETLAFAAAATDREGSFTRLDADDYERLESAYDSFAERYALTLERSDDWWRYRLLENFDTDPYIYAYERDGAVRGYLIYTVEANDDHNERTMDVSELGFETYDDLLALLSFCHTHDSQVDRVRLRVPEQVPLLEIAAEPDEIETTVETGPMVRIVDVEKTLSALSYPALEAQLTLAVADDAAEWNAGQFTLSVTDGEGVCERIDSSQSTASAAGNAVARIDIGALSQLVVGARGASELERTGRLEADTATLETLTALFPETDVYLSDRF</sequence>
<dbReference type="GO" id="GO:0034069">
    <property type="term" value="F:aminoglycoside N-acetyltransferase activity"/>
    <property type="evidence" value="ECO:0007669"/>
    <property type="project" value="TreeGrafter"/>
</dbReference>
<gene>
    <name evidence="2" type="ORF">B2G88_05690</name>
</gene>
<evidence type="ECO:0000313" key="3">
    <source>
        <dbReference type="Proteomes" id="UP000196084"/>
    </source>
</evidence>
<dbReference type="Proteomes" id="UP000196084">
    <property type="component" value="Unassembled WGS sequence"/>
</dbReference>
<dbReference type="AlphaFoldDB" id="A0A202EDC5"/>
<protein>
    <submittedName>
        <fullName evidence="2">GNAT family N-acetyltransferase</fullName>
    </submittedName>
</protein>
<keyword evidence="3" id="KW-1185">Reference proteome</keyword>
<feature type="domain" description="N-acetyltransferase" evidence="1">
    <location>
        <begin position="2"/>
        <end position="157"/>
    </location>
</feature>
<dbReference type="SUPFAM" id="SSF55718">
    <property type="entry name" value="SCP-like"/>
    <property type="match status" value="1"/>
</dbReference>
<dbReference type="PANTHER" id="PTHR37817:SF1">
    <property type="entry name" value="N-ACETYLTRANSFERASE EIS"/>
    <property type="match status" value="1"/>
</dbReference>
<dbReference type="Gene3D" id="3.30.1050.10">
    <property type="entry name" value="SCP2 sterol-binding domain"/>
    <property type="match status" value="1"/>
</dbReference>